<protein>
    <recommendedName>
        <fullName evidence="3">VWFA domain-containing protein</fullName>
    </recommendedName>
</protein>
<evidence type="ECO:0000256" key="2">
    <source>
        <dbReference type="SAM" id="SignalP"/>
    </source>
</evidence>
<dbReference type="SUPFAM" id="SSF81296">
    <property type="entry name" value="E set domains"/>
    <property type="match status" value="9"/>
</dbReference>
<sequence>MGMNGVRRVFAFVLAAALTLGALPLPKAAAATDAVTVTKSVSPTEILVQEEVEVTLTVQGTPPTNVVRPNDVILVIDRSGSMASEGRMTSAKNAAKGFVDLMDFSKHRVGIVDYSTTAKGMPLTTDGEQAKQYIDTLVANGNTATGDAIQLAMELLAEHRPEAQPVIVLMTDGEANVGSPTPYDYAKLKAAEAKAAGIVFYTIALLSKDDDPETSPPNLLLKEMATTAQHHHFVLGAQDLSTIYSKIVHEIGIASAYDVTLTETVSGDFEIVPDSYQHNIPQPQVSGNTLTWHFLELKDEALTFTYRIRHKDGGATGMLPTSSGSSLTYKDYAGAPRTGTVPVVRVKVSYPAPVIESVEPDNGPVSGGNAVVIRGRNFRPGATVTFGNYTAANPVVTPTEITVTAPAVTKAGAVTLQVTNDDQQKAAATYTYWVEPELQSLTPAEGPLTGGTAVRIKGRHFANGAQVRFGDVPAAQVTYIDAYNLDAITPPGTAAGPVSVTVENPDGHSTTLADGFTYLPLDATQPEITAITPPSGSMYGGETVVIEGRNFADGATVTFGGTPAAKVTVESSDRIVVTTPAASAGGTVEVVVTNPNGQYATGSYLYMVPAPTITNVSPTSGSVYGGTIVYVDGTHFQSGAVIYFGDQQATILNYYGPTRMRVRTPESNVGGGVPVRLVNPDGQEAVWSGLFEYILPDPPSISAIEPAEGSVDGGEAVTIKGANFAAGSRVFFGAAEATVVNITAAQITVTTPPAQGEGAVDVRVVDRWGQEGVLPGGYTYIVPPPAPAPQVTSLSPDNGELAGGELIYVNGAYFDPAVRIFFGSNEAVVLNYYGPDRLRVKAPAAANPGAVDVRAENPDGQVGVLPAGYTYNAPPEDPDPTVTNVTPSEGPMEGGTLVYVEGTEFASEAIVMFGSNQAQVLNYYGSTRMRVRVPASDVSGPVDVTVINPSGKQAVLPDGFTYLAPPPPPDPELIGLSADSGLVVGGEIVYVDGANLDSDVQIFFGNVQATVMNYYGPTRVRVRVPAAPAPGVVDVIAVNPKGGKSAVLPQAYTYLPVSVKITSLSPNEGEMAGGEIVYIYGEFFTERSEFYFGSTPVTVLNYYGPTYVRVRAPASTVPGPVDVTVVADPTDPNTTTFTLSGGYTYKAPPAALPPEVTNITYTKQATGYLTYVDGANFDSGVTAILNGVEYPTLNYYGPTRFRVRFTVPAGTYTLVVRNGDGQESAPVQVTFN</sequence>
<dbReference type="InterPro" id="IPR002909">
    <property type="entry name" value="IPT_dom"/>
</dbReference>
<dbReference type="PROSITE" id="PS50234">
    <property type="entry name" value="VWFA"/>
    <property type="match status" value="1"/>
</dbReference>
<dbReference type="InterPro" id="IPR014756">
    <property type="entry name" value="Ig_E-set"/>
</dbReference>
<dbReference type="AlphaFoldDB" id="A0A953HZQ4"/>
<feature type="signal peptide" evidence="2">
    <location>
        <begin position="1"/>
        <end position="29"/>
    </location>
</feature>
<dbReference type="InterPro" id="IPR002035">
    <property type="entry name" value="VWF_A"/>
</dbReference>
<dbReference type="SUPFAM" id="SSF53300">
    <property type="entry name" value="vWA-like"/>
    <property type="match status" value="1"/>
</dbReference>
<dbReference type="PANTHER" id="PTHR46769">
    <property type="entry name" value="POLYCYSTIC KIDNEY AND HEPATIC DISEASE 1 (AUTOSOMAL RECESSIVE)-LIKE 1"/>
    <property type="match status" value="1"/>
</dbReference>
<accession>A0A953HZQ4</accession>
<dbReference type="InterPro" id="IPR036465">
    <property type="entry name" value="vWFA_dom_sf"/>
</dbReference>
<reference evidence="4" key="1">
    <citation type="submission" date="2017-11" db="EMBL/GenBank/DDBJ databases">
        <title>Three new genomes from thermophilic consortium.</title>
        <authorList>
            <person name="Quaggio R."/>
            <person name="Amgarten D."/>
            <person name="Setubal J.C."/>
        </authorList>
    </citation>
    <scope>NUCLEOTIDE SEQUENCE</scope>
    <source>
        <strain evidence="4">ZCTH01-B2</strain>
    </source>
</reference>
<dbReference type="Proteomes" id="UP000732377">
    <property type="component" value="Unassembled WGS sequence"/>
</dbReference>
<dbReference type="Gene3D" id="2.60.40.10">
    <property type="entry name" value="Immunoglobulins"/>
    <property type="match status" value="9"/>
</dbReference>
<dbReference type="Pfam" id="PF01833">
    <property type="entry name" value="TIG"/>
    <property type="match status" value="9"/>
</dbReference>
<dbReference type="Pfam" id="PF00092">
    <property type="entry name" value="VWA"/>
    <property type="match status" value="1"/>
</dbReference>
<feature type="chain" id="PRO_5038854224" description="VWFA domain-containing protein" evidence="2">
    <location>
        <begin position="30"/>
        <end position="1232"/>
    </location>
</feature>
<dbReference type="InterPro" id="IPR052387">
    <property type="entry name" value="Fibrocystin"/>
</dbReference>
<dbReference type="CDD" id="cd00198">
    <property type="entry name" value="vWFA"/>
    <property type="match status" value="1"/>
</dbReference>
<proteinExistence type="predicted"/>
<evidence type="ECO:0000256" key="1">
    <source>
        <dbReference type="ARBA" id="ARBA00022729"/>
    </source>
</evidence>
<evidence type="ECO:0000259" key="3">
    <source>
        <dbReference type="PROSITE" id="PS50234"/>
    </source>
</evidence>
<comment type="caution">
    <text evidence="4">The sequence shown here is derived from an EMBL/GenBank/DDBJ whole genome shotgun (WGS) entry which is preliminary data.</text>
</comment>
<evidence type="ECO:0000313" key="5">
    <source>
        <dbReference type="Proteomes" id="UP000732377"/>
    </source>
</evidence>
<dbReference type="SMART" id="SM00429">
    <property type="entry name" value="IPT"/>
    <property type="match status" value="9"/>
</dbReference>
<dbReference type="Gene3D" id="3.40.50.410">
    <property type="entry name" value="von Willebrand factor, type A domain"/>
    <property type="match status" value="1"/>
</dbReference>
<dbReference type="SMART" id="SM00327">
    <property type="entry name" value="VWA"/>
    <property type="match status" value="1"/>
</dbReference>
<dbReference type="PANTHER" id="PTHR46769:SF2">
    <property type="entry name" value="FIBROCYSTIN-L ISOFORM 2 PRECURSOR-RELATED"/>
    <property type="match status" value="1"/>
</dbReference>
<dbReference type="EMBL" id="PIUK01000034">
    <property type="protein sequence ID" value="MBY6275657.1"/>
    <property type="molecule type" value="Genomic_DNA"/>
</dbReference>
<gene>
    <name evidence="4" type="ORF">CWE10_05445</name>
</gene>
<organism evidence="4 5">
    <name type="scientific">Symbiobacterium thermophilum</name>
    <dbReference type="NCBI Taxonomy" id="2734"/>
    <lineage>
        <taxon>Bacteria</taxon>
        <taxon>Bacillati</taxon>
        <taxon>Bacillota</taxon>
        <taxon>Clostridia</taxon>
        <taxon>Eubacteriales</taxon>
        <taxon>Symbiobacteriaceae</taxon>
        <taxon>Symbiobacterium</taxon>
    </lineage>
</organism>
<name>A0A953HZQ4_SYMTR</name>
<keyword evidence="1 2" id="KW-0732">Signal</keyword>
<feature type="domain" description="VWFA" evidence="3">
    <location>
        <begin position="71"/>
        <end position="251"/>
    </location>
</feature>
<dbReference type="InterPro" id="IPR013783">
    <property type="entry name" value="Ig-like_fold"/>
</dbReference>
<dbReference type="CDD" id="cd00102">
    <property type="entry name" value="IPT"/>
    <property type="match status" value="9"/>
</dbReference>
<evidence type="ECO:0000313" key="4">
    <source>
        <dbReference type="EMBL" id="MBY6275657.1"/>
    </source>
</evidence>